<dbReference type="Pfam" id="PF13812">
    <property type="entry name" value="PPR_3"/>
    <property type="match status" value="5"/>
</dbReference>
<protein>
    <recommendedName>
        <fullName evidence="5">Smr domain-containing protein</fullName>
    </recommendedName>
</protein>
<feature type="compositionally biased region" description="Low complexity" evidence="4">
    <location>
        <begin position="881"/>
        <end position="896"/>
    </location>
</feature>
<feature type="repeat" description="PPR" evidence="3">
    <location>
        <begin position="345"/>
        <end position="379"/>
    </location>
</feature>
<feature type="repeat" description="PPR" evidence="3">
    <location>
        <begin position="484"/>
        <end position="518"/>
    </location>
</feature>
<evidence type="ECO:0000313" key="7">
    <source>
        <dbReference type="EnsemblPlants" id="Pp3c21_12360V3.1"/>
    </source>
</evidence>
<reference evidence="6 8" key="1">
    <citation type="journal article" date="2008" name="Science">
        <title>The Physcomitrella genome reveals evolutionary insights into the conquest of land by plants.</title>
        <authorList>
            <person name="Rensing S."/>
            <person name="Lang D."/>
            <person name="Zimmer A."/>
            <person name="Terry A."/>
            <person name="Salamov A."/>
            <person name="Shapiro H."/>
            <person name="Nishiyama T."/>
            <person name="Perroud P.-F."/>
            <person name="Lindquist E."/>
            <person name="Kamisugi Y."/>
            <person name="Tanahashi T."/>
            <person name="Sakakibara K."/>
            <person name="Fujita T."/>
            <person name="Oishi K."/>
            <person name="Shin-I T."/>
            <person name="Kuroki Y."/>
            <person name="Toyoda A."/>
            <person name="Suzuki Y."/>
            <person name="Hashimoto A."/>
            <person name="Yamaguchi K."/>
            <person name="Sugano A."/>
            <person name="Kohara Y."/>
            <person name="Fujiyama A."/>
            <person name="Anterola A."/>
            <person name="Aoki S."/>
            <person name="Ashton N."/>
            <person name="Barbazuk W.B."/>
            <person name="Barker E."/>
            <person name="Bennetzen J."/>
            <person name="Bezanilla M."/>
            <person name="Blankenship R."/>
            <person name="Cho S.H."/>
            <person name="Dutcher S."/>
            <person name="Estelle M."/>
            <person name="Fawcett J.A."/>
            <person name="Gundlach H."/>
            <person name="Hanada K."/>
            <person name="Heyl A."/>
            <person name="Hicks K.A."/>
            <person name="Hugh J."/>
            <person name="Lohr M."/>
            <person name="Mayer K."/>
            <person name="Melkozernov A."/>
            <person name="Murata T."/>
            <person name="Nelson D."/>
            <person name="Pils B."/>
            <person name="Prigge M."/>
            <person name="Reiss B."/>
            <person name="Renner T."/>
            <person name="Rombauts S."/>
            <person name="Rushton P."/>
            <person name="Sanderfoot A."/>
            <person name="Schween G."/>
            <person name="Shiu S.-H."/>
            <person name="Stueber K."/>
            <person name="Theodoulou F.L."/>
            <person name="Tu H."/>
            <person name="Van de Peer Y."/>
            <person name="Verrier P.J."/>
            <person name="Waters E."/>
            <person name="Wood A."/>
            <person name="Yang L."/>
            <person name="Cove D."/>
            <person name="Cuming A."/>
            <person name="Hasebe M."/>
            <person name="Lucas S."/>
            <person name="Mishler D.B."/>
            <person name="Reski R."/>
            <person name="Grigoriev I."/>
            <person name="Quatrano R.S."/>
            <person name="Boore J.L."/>
        </authorList>
    </citation>
    <scope>NUCLEOTIDE SEQUENCE [LARGE SCALE GENOMIC DNA]</scope>
    <source>
        <strain evidence="7 8">cv. Gransden 2004</strain>
    </source>
</reference>
<evidence type="ECO:0000256" key="3">
    <source>
        <dbReference type="PROSITE-ProRule" id="PRU00708"/>
    </source>
</evidence>
<dbReference type="OMA" id="FQIKPNW"/>
<evidence type="ECO:0000256" key="2">
    <source>
        <dbReference type="ARBA" id="ARBA00022737"/>
    </source>
</evidence>
<dbReference type="InterPro" id="IPR002625">
    <property type="entry name" value="Smr_dom"/>
</dbReference>
<dbReference type="PaxDb" id="3218-PP1S369_32V6.1"/>
<dbReference type="InterPro" id="IPR011990">
    <property type="entry name" value="TPR-like_helical_dom_sf"/>
</dbReference>
<feature type="repeat" description="PPR" evidence="3">
    <location>
        <begin position="413"/>
        <end position="447"/>
    </location>
</feature>
<dbReference type="PROSITE" id="PS50828">
    <property type="entry name" value="SMR"/>
    <property type="match status" value="1"/>
</dbReference>
<dbReference type="GeneID" id="112274488"/>
<dbReference type="Gramene" id="Pp3c21_12360V3.2">
    <property type="protein sequence ID" value="Pp3c21_12360V3.2"/>
    <property type="gene ID" value="Pp3c21_12360"/>
</dbReference>
<dbReference type="PANTHER" id="PTHR47447:SF28">
    <property type="entry name" value="PENTACOTRIPEPTIDE-REPEAT REGION OF PRORP DOMAIN-CONTAINING PROTEIN"/>
    <property type="match status" value="1"/>
</dbReference>
<evidence type="ECO:0000313" key="8">
    <source>
        <dbReference type="Proteomes" id="UP000006727"/>
    </source>
</evidence>
<dbReference type="EMBL" id="ABEU02000021">
    <property type="protein sequence ID" value="PNR31967.1"/>
    <property type="molecule type" value="Genomic_DNA"/>
</dbReference>
<feature type="repeat" description="PPR" evidence="3">
    <location>
        <begin position="673"/>
        <end position="707"/>
    </location>
</feature>
<evidence type="ECO:0000256" key="4">
    <source>
        <dbReference type="SAM" id="MobiDB-lite"/>
    </source>
</evidence>
<dbReference type="Gene3D" id="1.25.40.10">
    <property type="entry name" value="Tetratricopeptide repeat domain"/>
    <property type="match status" value="4"/>
</dbReference>
<dbReference type="RefSeq" id="XP_024359812.1">
    <property type="nucleotide sequence ID" value="XM_024504044.2"/>
</dbReference>
<organism evidence="6">
    <name type="scientific">Physcomitrium patens</name>
    <name type="common">Spreading-leaved earth moss</name>
    <name type="synonym">Physcomitrella patens</name>
    <dbReference type="NCBI Taxonomy" id="3218"/>
    <lineage>
        <taxon>Eukaryota</taxon>
        <taxon>Viridiplantae</taxon>
        <taxon>Streptophyta</taxon>
        <taxon>Embryophyta</taxon>
        <taxon>Bryophyta</taxon>
        <taxon>Bryophytina</taxon>
        <taxon>Bryopsida</taxon>
        <taxon>Funariidae</taxon>
        <taxon>Funariales</taxon>
        <taxon>Funariaceae</taxon>
        <taxon>Physcomitrium</taxon>
    </lineage>
</organism>
<dbReference type="SUPFAM" id="SSF160443">
    <property type="entry name" value="SMR domain-like"/>
    <property type="match status" value="1"/>
</dbReference>
<feature type="repeat" description="PPR" evidence="3">
    <location>
        <begin position="449"/>
        <end position="483"/>
    </location>
</feature>
<dbReference type="Gene3D" id="3.30.1370.110">
    <property type="match status" value="1"/>
</dbReference>
<feature type="repeat" description="PPR" evidence="3">
    <location>
        <begin position="310"/>
        <end position="344"/>
    </location>
</feature>
<evidence type="ECO:0000313" key="6">
    <source>
        <dbReference type="EMBL" id="PNR31967.1"/>
    </source>
</evidence>
<gene>
    <name evidence="7" type="primary">LOC112274488</name>
    <name evidence="6" type="ORF">PHYPA_026091</name>
</gene>
<reference evidence="6 8" key="2">
    <citation type="journal article" date="2018" name="Plant J.">
        <title>The Physcomitrella patens chromosome-scale assembly reveals moss genome structure and evolution.</title>
        <authorList>
            <person name="Lang D."/>
            <person name="Ullrich K.K."/>
            <person name="Murat F."/>
            <person name="Fuchs J."/>
            <person name="Jenkins J."/>
            <person name="Haas F.B."/>
            <person name="Piednoel M."/>
            <person name="Gundlach H."/>
            <person name="Van Bel M."/>
            <person name="Meyberg R."/>
            <person name="Vives C."/>
            <person name="Morata J."/>
            <person name="Symeonidi A."/>
            <person name="Hiss M."/>
            <person name="Muchero W."/>
            <person name="Kamisugi Y."/>
            <person name="Saleh O."/>
            <person name="Blanc G."/>
            <person name="Decker E.L."/>
            <person name="van Gessel N."/>
            <person name="Grimwood J."/>
            <person name="Hayes R.D."/>
            <person name="Graham S.W."/>
            <person name="Gunter L.E."/>
            <person name="McDaniel S.F."/>
            <person name="Hoernstein S.N.W."/>
            <person name="Larsson A."/>
            <person name="Li F.W."/>
            <person name="Perroud P.F."/>
            <person name="Phillips J."/>
            <person name="Ranjan P."/>
            <person name="Rokshar D.S."/>
            <person name="Rothfels C.J."/>
            <person name="Schneider L."/>
            <person name="Shu S."/>
            <person name="Stevenson D.W."/>
            <person name="Thummler F."/>
            <person name="Tillich M."/>
            <person name="Villarreal Aguilar J.C."/>
            <person name="Widiez T."/>
            <person name="Wong G.K."/>
            <person name="Wymore A."/>
            <person name="Zhang Y."/>
            <person name="Zimmer A.D."/>
            <person name="Quatrano R.S."/>
            <person name="Mayer K.F.X."/>
            <person name="Goodstein D."/>
            <person name="Casacuberta J.M."/>
            <person name="Vandepoele K."/>
            <person name="Reski R."/>
            <person name="Cuming A.C."/>
            <person name="Tuskan G.A."/>
            <person name="Maumus F."/>
            <person name="Salse J."/>
            <person name="Schmutz J."/>
            <person name="Rensing S.A."/>
        </authorList>
    </citation>
    <scope>NUCLEOTIDE SEQUENCE [LARGE SCALE GENOMIC DNA]</scope>
    <source>
        <strain evidence="7 8">cv. Gransden 2004</strain>
    </source>
</reference>
<dbReference type="KEGG" id="ppp:112274488"/>
<sequence>MAMVGQGFGSPGLLPIRLRNSSSHFHSGIYFKDVLHVMPDPKQSSWLVSSIPSTAACAEPDSRFIYLCFSSSRLRAFTNGRLHFPPLQAAALLFSQTLISPKLSDSTLRMSNANPDIEGSDMLEQCKPSNPSKSKSSLARFKALKPAGVKASLQSTEKRQLKRYVTLAKQLAAEGHMLEFAAFLQMLADAGLDKESFTSKLDFAQVDAGLTLLLSRNKLDTFVSVMKNLTKAGYTAWQFAGKRSREILSDELLLLLETGRTEYCVKIVESLSECGFLTKKLIDSARVIASCAKSWNLSLAYRFVKLLSRKPWHYNLMIREFSYNHQLQSSFDVLDIMREFGVAPDLYTYRALIDSCGRCNESSKAAVVFETMLKDGFKPNVFVYNSLMNVSVGDLDEVQRYYQHMQGAGITGNLASFNILLKAYAACGRADLAADLYFRIQQTGELNLDVVSYNAVINVFGRAKMWEKALRVKADIIEAGVTPNVVTWTSIIEACATAGLVERVFQEFDEMLSAGCCPNVDCYNALLQACVMAGQNERAFQLFQEWKQTGQIRPLSDHLNHPDPLCRTYELIAVSDIFPRPSPSWNGYIDEENWDSLRLSRCKPNLLTYNWMMKACGAAPERIRSLMLEMQAFNLIPDVTSWSILLGAYGSNGDLEGCMDTFKEMRRARFKPDVVAYTTLIKACVLFGESDMAFEIFQEMKAAGVRPNAVTYNTLIRGHRSHSQLFQVQRALAIYEEMREAGHTLNDFTLQGLIKEWGEGLSDGRPSSYVDSEKGFLEYTEALVQKVAAHARDHNDNSIVDLHGLSMGEARAAVLAVLRTIKERFLLGNPVTGDLVINTGVGHHSEDKGVSILRDVVLGVLQEELGLCVESVLADVPGQASSSQLGSSGSSDGSSSHLPRTPVRPHRPVNLGRLKVIKESLNAWLGRKSQTVTDRQ</sequence>
<feature type="repeat" description="PPR" evidence="3">
    <location>
        <begin position="519"/>
        <end position="553"/>
    </location>
</feature>
<dbReference type="Proteomes" id="UP000006727">
    <property type="component" value="Chromosome 21"/>
</dbReference>
<name>A0A2K1IRR5_PHYPA</name>
<feature type="repeat" description="PPR" evidence="3">
    <location>
        <begin position="638"/>
        <end position="672"/>
    </location>
</feature>
<reference evidence="7" key="3">
    <citation type="submission" date="2020-12" db="UniProtKB">
        <authorList>
            <consortium name="EnsemblPlants"/>
        </authorList>
    </citation>
    <scope>IDENTIFICATION</scope>
</reference>
<dbReference type="PANTHER" id="PTHR47447">
    <property type="entry name" value="OS03G0856100 PROTEIN"/>
    <property type="match status" value="1"/>
</dbReference>
<feature type="repeat" description="PPR" evidence="3">
    <location>
        <begin position="708"/>
        <end position="745"/>
    </location>
</feature>
<dbReference type="EnsemblPlants" id="Pp3c21_12360V3.2">
    <property type="protein sequence ID" value="Pp3c21_12360V3.2"/>
    <property type="gene ID" value="Pp3c21_12360"/>
</dbReference>
<dbReference type="InterPro" id="IPR002885">
    <property type="entry name" value="PPR_rpt"/>
</dbReference>
<dbReference type="NCBIfam" id="TIGR00756">
    <property type="entry name" value="PPR"/>
    <property type="match status" value="5"/>
</dbReference>
<dbReference type="InterPro" id="IPR036063">
    <property type="entry name" value="Smr_dom_sf"/>
</dbReference>
<feature type="compositionally biased region" description="Low complexity" evidence="4">
    <location>
        <begin position="127"/>
        <end position="137"/>
    </location>
</feature>
<comment type="similarity">
    <text evidence="1">Belongs to the PPR family. P subfamily.</text>
</comment>
<keyword evidence="2" id="KW-0677">Repeat</keyword>
<accession>A0A2K1IRR5</accession>
<dbReference type="FunCoup" id="A0A2K1IRR5">
    <property type="interactions" value="1047"/>
</dbReference>
<dbReference type="AlphaFoldDB" id="A0A2K1IRR5"/>
<keyword evidence="8" id="KW-1185">Reference proteome</keyword>
<dbReference type="EnsemblPlants" id="Pp3c21_12360V3.1">
    <property type="protein sequence ID" value="Pp3c21_12360V3.1"/>
    <property type="gene ID" value="Pp3c21_12360"/>
</dbReference>
<dbReference type="Gramene" id="Pp3c21_12360V3.1">
    <property type="protein sequence ID" value="Pp3c21_12360V3.1"/>
    <property type="gene ID" value="Pp3c21_12360"/>
</dbReference>
<dbReference type="OrthoDB" id="185373at2759"/>
<proteinExistence type="inferred from homology"/>
<dbReference type="PROSITE" id="PS51375">
    <property type="entry name" value="PPR"/>
    <property type="match status" value="9"/>
</dbReference>
<evidence type="ECO:0000256" key="1">
    <source>
        <dbReference type="ARBA" id="ARBA00007626"/>
    </source>
</evidence>
<evidence type="ECO:0000259" key="5">
    <source>
        <dbReference type="PROSITE" id="PS50828"/>
    </source>
</evidence>
<feature type="region of interest" description="Disordered" evidence="4">
    <location>
        <begin position="880"/>
        <end position="909"/>
    </location>
</feature>
<feature type="region of interest" description="Disordered" evidence="4">
    <location>
        <begin position="116"/>
        <end position="137"/>
    </location>
</feature>
<feature type="domain" description="Smr" evidence="5">
    <location>
        <begin position="800"/>
        <end position="872"/>
    </location>
</feature>